<protein>
    <recommendedName>
        <fullName evidence="2">GH18 domain-containing protein</fullName>
    </recommendedName>
</protein>
<keyword evidence="1" id="KW-0472">Membrane</keyword>
<sequence>MEGKPATVPYESFDKIATAPSSRKLIQVAKVKRKPVRSREAVKAAQHHHRLYYIWFFGNMTWAVLAFPLGVGAISLVRNYQKYREQKEYVGEWKRRWALSSQPTLNQTRVADFTPTMTSERPYQESQECRKPWVIQETPWKPPFTDPIEDYPAADAVKGPIFCVFNHSSYRRDKEWAFRTGLINGHLCTHVVYASAKVSGDELTSADPGYDVVKEGFKNLALLKTKYPHLKVLVSFGEYERGTANISLLASSPKRRTTFSQNVLSWLTENDYDGVHVHWTVPDAGACGSPEDARWLTKLVSRFRTIFPPNYTIALTIPPFRTQRNGYVFDDLVTNVDYFVVRTHDLYGSDTNVTHCMSPYTSSGPSVTQSLASIVEDMPPYTTQKICFSLSLSALSLRLIELPPAGRPSAPARTRGPGIEGNYTRIKGRMAFYEVCALGDPGSFLDFKEICAYKTHGKNWVGYESPTSLSSKVSELFRKFRIGCTALWDIDMDDTKGVCGMGRTPLLASVYKEVVSFSTQIHPAAVPKKIML</sequence>
<dbReference type="PANTHER" id="PTHR11177">
    <property type="entry name" value="CHITINASE"/>
    <property type="match status" value="1"/>
</dbReference>
<evidence type="ECO:0000313" key="3">
    <source>
        <dbReference type="EMBL" id="KAK8757671.1"/>
    </source>
</evidence>
<comment type="caution">
    <text evidence="3">The sequence shown here is derived from an EMBL/GenBank/DDBJ whole genome shotgun (WGS) entry which is preliminary data.</text>
</comment>
<accession>A0AAQ4D5D1</accession>
<organism evidence="3 4">
    <name type="scientific">Amblyomma americanum</name>
    <name type="common">Lone star tick</name>
    <dbReference type="NCBI Taxonomy" id="6943"/>
    <lineage>
        <taxon>Eukaryota</taxon>
        <taxon>Metazoa</taxon>
        <taxon>Ecdysozoa</taxon>
        <taxon>Arthropoda</taxon>
        <taxon>Chelicerata</taxon>
        <taxon>Arachnida</taxon>
        <taxon>Acari</taxon>
        <taxon>Parasitiformes</taxon>
        <taxon>Ixodida</taxon>
        <taxon>Ixodoidea</taxon>
        <taxon>Ixodidae</taxon>
        <taxon>Amblyomminae</taxon>
        <taxon>Amblyomma</taxon>
    </lineage>
</organism>
<evidence type="ECO:0000256" key="1">
    <source>
        <dbReference type="SAM" id="Phobius"/>
    </source>
</evidence>
<dbReference type="GO" id="GO:0006032">
    <property type="term" value="P:chitin catabolic process"/>
    <property type="evidence" value="ECO:0007669"/>
    <property type="project" value="TreeGrafter"/>
</dbReference>
<dbReference type="InterPro" id="IPR029070">
    <property type="entry name" value="Chitinase_insertion_sf"/>
</dbReference>
<dbReference type="InterPro" id="IPR017853">
    <property type="entry name" value="GH"/>
</dbReference>
<dbReference type="Gene3D" id="3.10.50.10">
    <property type="match status" value="1"/>
</dbReference>
<dbReference type="EMBL" id="JARKHS020034966">
    <property type="protein sequence ID" value="KAK8757671.1"/>
    <property type="molecule type" value="Genomic_DNA"/>
</dbReference>
<dbReference type="GO" id="GO:0008061">
    <property type="term" value="F:chitin binding"/>
    <property type="evidence" value="ECO:0007669"/>
    <property type="project" value="InterPro"/>
</dbReference>
<dbReference type="InterPro" id="IPR001223">
    <property type="entry name" value="Glyco_hydro18_cat"/>
</dbReference>
<dbReference type="PANTHER" id="PTHR11177:SF144">
    <property type="entry name" value="CHITINASE 5"/>
    <property type="match status" value="1"/>
</dbReference>
<dbReference type="GO" id="GO:0005975">
    <property type="term" value="P:carbohydrate metabolic process"/>
    <property type="evidence" value="ECO:0007669"/>
    <property type="project" value="InterPro"/>
</dbReference>
<dbReference type="GO" id="GO:0005576">
    <property type="term" value="C:extracellular region"/>
    <property type="evidence" value="ECO:0007669"/>
    <property type="project" value="TreeGrafter"/>
</dbReference>
<keyword evidence="4" id="KW-1185">Reference proteome</keyword>
<keyword evidence="1" id="KW-1133">Transmembrane helix</keyword>
<dbReference type="Pfam" id="PF00704">
    <property type="entry name" value="Glyco_hydro_18"/>
    <property type="match status" value="1"/>
</dbReference>
<evidence type="ECO:0000313" key="4">
    <source>
        <dbReference type="Proteomes" id="UP001321473"/>
    </source>
</evidence>
<name>A0AAQ4D5D1_AMBAM</name>
<dbReference type="Gene3D" id="3.20.20.80">
    <property type="entry name" value="Glycosidases"/>
    <property type="match status" value="1"/>
</dbReference>
<dbReference type="InterPro" id="IPR011583">
    <property type="entry name" value="Chitinase_II/V-like_cat"/>
</dbReference>
<evidence type="ECO:0000259" key="2">
    <source>
        <dbReference type="PROSITE" id="PS51910"/>
    </source>
</evidence>
<dbReference type="AlphaFoldDB" id="A0AAQ4D5D1"/>
<dbReference type="Proteomes" id="UP001321473">
    <property type="component" value="Unassembled WGS sequence"/>
</dbReference>
<feature type="domain" description="GH18" evidence="2">
    <location>
        <begin position="160"/>
        <end position="517"/>
    </location>
</feature>
<dbReference type="PROSITE" id="PS51910">
    <property type="entry name" value="GH18_2"/>
    <property type="match status" value="1"/>
</dbReference>
<proteinExistence type="predicted"/>
<dbReference type="SUPFAM" id="SSF54556">
    <property type="entry name" value="Chitinase insertion domain"/>
    <property type="match status" value="1"/>
</dbReference>
<dbReference type="GO" id="GO:0004568">
    <property type="term" value="F:chitinase activity"/>
    <property type="evidence" value="ECO:0007669"/>
    <property type="project" value="TreeGrafter"/>
</dbReference>
<feature type="transmembrane region" description="Helical" evidence="1">
    <location>
        <begin position="52"/>
        <end position="77"/>
    </location>
</feature>
<reference evidence="3 4" key="1">
    <citation type="journal article" date="2023" name="Arcadia Sci">
        <title>De novo assembly of a long-read Amblyomma americanum tick genome.</title>
        <authorList>
            <person name="Chou S."/>
            <person name="Poskanzer K.E."/>
            <person name="Rollins M."/>
            <person name="Thuy-Boun P.S."/>
        </authorList>
    </citation>
    <scope>NUCLEOTIDE SEQUENCE [LARGE SCALE GENOMIC DNA]</scope>
    <source>
        <strain evidence="3">F_SG_1</strain>
        <tissue evidence="3">Salivary glands</tissue>
    </source>
</reference>
<dbReference type="InterPro" id="IPR050314">
    <property type="entry name" value="Glycosyl_Hydrlase_18"/>
</dbReference>
<gene>
    <name evidence="3" type="ORF">V5799_004696</name>
</gene>
<dbReference type="SMART" id="SM00636">
    <property type="entry name" value="Glyco_18"/>
    <property type="match status" value="1"/>
</dbReference>
<keyword evidence="1" id="KW-0812">Transmembrane</keyword>
<dbReference type="SUPFAM" id="SSF51445">
    <property type="entry name" value="(Trans)glycosidases"/>
    <property type="match status" value="1"/>
</dbReference>